<dbReference type="Pfam" id="PF03946">
    <property type="entry name" value="Ribosomal_L11_N"/>
    <property type="match status" value="1"/>
</dbReference>
<accession>A0A0F7SLP1</accession>
<evidence type="ECO:0000256" key="2">
    <source>
        <dbReference type="ARBA" id="ARBA00022980"/>
    </source>
</evidence>
<evidence type="ECO:0000256" key="5">
    <source>
        <dbReference type="RuleBase" id="RU003978"/>
    </source>
</evidence>
<dbReference type="InterPro" id="IPR006519">
    <property type="entry name" value="Ribosomal_uL11_bac-typ"/>
</dbReference>
<dbReference type="HAMAP" id="MF_00736">
    <property type="entry name" value="Ribosomal_uL11"/>
    <property type="match status" value="1"/>
</dbReference>
<sequence>MSKLVSAATVRITVQAGKAAPTPPVGPALGAKGVKSMDFCKEFNARTADYVVGTPLPTVIKINPDKSFTFKIKTPNASYLIKKAAGVEKGTRGAGVKGAKPIVGKIGLKMIYEIAKLKSRDDNLQGVPLYGIVSGLVESARTLGIEVVA</sequence>
<dbReference type="GO" id="GO:0003735">
    <property type="term" value="F:structural constituent of ribosome"/>
    <property type="evidence" value="ECO:0007669"/>
    <property type="project" value="InterPro"/>
</dbReference>
<feature type="domain" description="Large ribosomal subunit protein uL11 N-terminal" evidence="7">
    <location>
        <begin position="10"/>
        <end position="68"/>
    </location>
</feature>
<dbReference type="Gene3D" id="1.10.10.250">
    <property type="entry name" value="Ribosomal protein L11, C-terminal domain"/>
    <property type="match status" value="1"/>
</dbReference>
<dbReference type="NCBIfam" id="TIGR01632">
    <property type="entry name" value="L11_bact"/>
    <property type="match status" value="1"/>
</dbReference>
<evidence type="ECO:0000256" key="1">
    <source>
        <dbReference type="ARBA" id="ARBA00010537"/>
    </source>
</evidence>
<dbReference type="FunFam" id="3.30.1550.10:FF:000005">
    <property type="entry name" value="50S ribosomal protein L11"/>
    <property type="match status" value="1"/>
</dbReference>
<organism evidence="8">
    <name type="scientific">Phaffia rhodozyma</name>
    <name type="common">Yeast</name>
    <name type="synonym">Xanthophyllomyces dendrorhous</name>
    <dbReference type="NCBI Taxonomy" id="264483"/>
    <lineage>
        <taxon>Eukaryota</taxon>
        <taxon>Fungi</taxon>
        <taxon>Dikarya</taxon>
        <taxon>Basidiomycota</taxon>
        <taxon>Agaricomycotina</taxon>
        <taxon>Tremellomycetes</taxon>
        <taxon>Cystofilobasidiales</taxon>
        <taxon>Mrakiaceae</taxon>
        <taxon>Phaffia</taxon>
    </lineage>
</organism>
<dbReference type="PANTHER" id="PTHR11661:SF1">
    <property type="entry name" value="LARGE RIBOSOMAL SUBUNIT PROTEIN UL11M"/>
    <property type="match status" value="1"/>
</dbReference>
<protein>
    <recommendedName>
        <fullName evidence="4">Large ribosomal subunit protein uL11m</fullName>
    </recommendedName>
</protein>
<dbReference type="Pfam" id="PF00298">
    <property type="entry name" value="Ribosomal_L11"/>
    <property type="match status" value="1"/>
</dbReference>
<dbReference type="SUPFAM" id="SSF46906">
    <property type="entry name" value="Ribosomal protein L11, C-terminal domain"/>
    <property type="match status" value="1"/>
</dbReference>
<keyword evidence="3 5" id="KW-0687">Ribonucleoprotein</keyword>
<dbReference type="PANTHER" id="PTHR11661">
    <property type="entry name" value="60S RIBOSOMAL PROTEIN L12"/>
    <property type="match status" value="1"/>
</dbReference>
<comment type="similarity">
    <text evidence="1 5">Belongs to the universal ribosomal protein uL11 family.</text>
</comment>
<dbReference type="GO" id="GO:0006412">
    <property type="term" value="P:translation"/>
    <property type="evidence" value="ECO:0007669"/>
    <property type="project" value="InterPro"/>
</dbReference>
<name>A0A0F7SLP1_PHARH</name>
<dbReference type="AlphaFoldDB" id="A0A0F7SLP1"/>
<evidence type="ECO:0000256" key="4">
    <source>
        <dbReference type="ARBA" id="ARBA00040104"/>
    </source>
</evidence>
<dbReference type="InterPro" id="IPR020784">
    <property type="entry name" value="Ribosomal_uL11_N"/>
</dbReference>
<dbReference type="InterPro" id="IPR036796">
    <property type="entry name" value="Ribosomal_uL11_N_sf"/>
</dbReference>
<dbReference type="InterPro" id="IPR000911">
    <property type="entry name" value="Ribosomal_uL11"/>
</dbReference>
<evidence type="ECO:0000259" key="6">
    <source>
        <dbReference type="Pfam" id="PF00298"/>
    </source>
</evidence>
<dbReference type="InterPro" id="IPR036769">
    <property type="entry name" value="Ribosomal_uL11_C_sf"/>
</dbReference>
<dbReference type="GO" id="GO:0005762">
    <property type="term" value="C:mitochondrial large ribosomal subunit"/>
    <property type="evidence" value="ECO:0007669"/>
    <property type="project" value="TreeGrafter"/>
</dbReference>
<dbReference type="Gene3D" id="3.30.1550.10">
    <property type="entry name" value="Ribosomal protein L11/L12, N-terminal domain"/>
    <property type="match status" value="1"/>
</dbReference>
<evidence type="ECO:0000256" key="3">
    <source>
        <dbReference type="ARBA" id="ARBA00023274"/>
    </source>
</evidence>
<dbReference type="InterPro" id="IPR020783">
    <property type="entry name" value="Ribosomal_uL11_C"/>
</dbReference>
<evidence type="ECO:0000313" key="8">
    <source>
        <dbReference type="EMBL" id="CDZ98628.1"/>
    </source>
</evidence>
<keyword evidence="2 5" id="KW-0689">Ribosomal protein</keyword>
<proteinExistence type="inferred from homology"/>
<dbReference type="FunFam" id="1.10.10.250:FF:000003">
    <property type="entry name" value="Mitochondrial ribosomal protein L11"/>
    <property type="match status" value="1"/>
</dbReference>
<dbReference type="SUPFAM" id="SSF54747">
    <property type="entry name" value="Ribosomal L11/L12e N-terminal domain"/>
    <property type="match status" value="1"/>
</dbReference>
<reference evidence="8" key="1">
    <citation type="submission" date="2014-08" db="EMBL/GenBank/DDBJ databases">
        <authorList>
            <person name="Sharma Rahul"/>
            <person name="Thines Marco"/>
        </authorList>
    </citation>
    <scope>NUCLEOTIDE SEQUENCE</scope>
</reference>
<dbReference type="CDD" id="cd00349">
    <property type="entry name" value="Ribosomal_L11"/>
    <property type="match status" value="1"/>
</dbReference>
<dbReference type="SMART" id="SM00649">
    <property type="entry name" value="RL11"/>
    <property type="match status" value="1"/>
</dbReference>
<evidence type="ECO:0000259" key="7">
    <source>
        <dbReference type="Pfam" id="PF03946"/>
    </source>
</evidence>
<dbReference type="GO" id="GO:0070180">
    <property type="term" value="F:large ribosomal subunit rRNA binding"/>
    <property type="evidence" value="ECO:0007669"/>
    <property type="project" value="TreeGrafter"/>
</dbReference>
<dbReference type="EMBL" id="LN483345">
    <property type="protein sequence ID" value="CDZ98628.1"/>
    <property type="molecule type" value="Genomic_DNA"/>
</dbReference>
<feature type="domain" description="Large ribosomal subunit protein uL11 C-terminal" evidence="6">
    <location>
        <begin position="73"/>
        <end position="147"/>
    </location>
</feature>